<evidence type="ECO:0000313" key="2">
    <source>
        <dbReference type="EMBL" id="AVM53326.1"/>
    </source>
</evidence>
<dbReference type="Proteomes" id="UP000238304">
    <property type="component" value="Chromosome"/>
</dbReference>
<keyword evidence="3" id="KW-1185">Reference proteome</keyword>
<dbReference type="Pfam" id="PF01507">
    <property type="entry name" value="PAPS_reduct"/>
    <property type="match status" value="1"/>
</dbReference>
<feature type="domain" description="Phosphoadenosine phosphosulphate reductase" evidence="1">
    <location>
        <begin position="157"/>
        <end position="229"/>
    </location>
</feature>
<accession>A0ABM6T9I0</accession>
<reference evidence="2 3" key="1">
    <citation type="submission" date="2018-02" db="EMBL/GenBank/DDBJ databases">
        <authorList>
            <person name="Holder M.E."/>
            <person name="Ajami N.J."/>
            <person name="Petrosino J.F."/>
        </authorList>
    </citation>
    <scope>NUCLEOTIDE SEQUENCE [LARGE SCALE GENOMIC DNA]</scope>
    <source>
        <strain evidence="2 3">ATCC 33285</strain>
    </source>
</reference>
<dbReference type="SUPFAM" id="SSF52402">
    <property type="entry name" value="Adenine nucleotide alpha hydrolases-like"/>
    <property type="match status" value="1"/>
</dbReference>
<dbReference type="CDD" id="cd23947">
    <property type="entry name" value="PAPS_reductase-like_YbdN"/>
    <property type="match status" value="1"/>
</dbReference>
<evidence type="ECO:0000259" key="1">
    <source>
        <dbReference type="Pfam" id="PF01507"/>
    </source>
</evidence>
<sequence>MNVHELTIERLNRVFSEFDNVYVSFSGGKDSGVLLNLCIDYIRKYYPGRRLGVFHMDYEAQYEFTTQYVNDTLASNSDILDVYRVCVPFKVPTCTSMYQDHWRPWEESKRDIWVSGMPDGCYTKDDFDFFREDMWDYEFQEKFGQWLHQRTGAKRTCCLVGIRTQESLNRWRAIHSDRNYRNYEGLEWTKEMSDNVYNAYPIFDWLTTDVWTANARFCWSYNKLYDLYYKAGVPLEKMRVASPFLSAAQGSLKLYRVIEPHTWGKLVSRVNGVNFTGIYGGTTAMGWNSITLPKGHTWESYMYFLLDTLPPETAEGYRTKLATSMKFWQERGGVLSDDTINKLRDAGIDITVEDSTNYKTDKKPVRMKYIDDIDIAEFKEIPTYKRMCICIMKNDHLCKYMGFSQTKHEMERRKAIMEKYKNIL</sequence>
<dbReference type="InterPro" id="IPR014729">
    <property type="entry name" value="Rossmann-like_a/b/a_fold"/>
</dbReference>
<protein>
    <submittedName>
        <fullName evidence="2">Phosphoadenosine phosphosulfate sulfurtransferase</fullName>
    </submittedName>
</protein>
<gene>
    <name evidence="2" type="ORF">C4H11_10645</name>
</gene>
<proteinExistence type="predicted"/>
<dbReference type="PANTHER" id="PTHR30083">
    <property type="entry name" value="TRANSCRIPTIONAL REGULATOR-RELATED"/>
    <property type="match status" value="1"/>
</dbReference>
<dbReference type="RefSeq" id="WP_106041880.1">
    <property type="nucleotide sequence ID" value="NZ_CP027231.1"/>
</dbReference>
<evidence type="ECO:0000313" key="3">
    <source>
        <dbReference type="Proteomes" id="UP000238304"/>
    </source>
</evidence>
<dbReference type="EMBL" id="CP027231">
    <property type="protein sequence ID" value="AVM53326.1"/>
    <property type="molecule type" value="Genomic_DNA"/>
</dbReference>
<name>A0ABM6T9I0_9BACE</name>
<dbReference type="Pfam" id="PF11922">
    <property type="entry name" value="DUF3440"/>
    <property type="match status" value="1"/>
</dbReference>
<dbReference type="InterPro" id="IPR021845">
    <property type="entry name" value="DUF3440"/>
</dbReference>
<dbReference type="PANTHER" id="PTHR30083:SF0">
    <property type="entry name" value="3'-PHOSPHOADENOSINE 5'-PHOSPHOSULFATE SULFOTRANSFERASE (PAPS REDUCTASE)_FAD SYNTHETASE"/>
    <property type="match status" value="1"/>
</dbReference>
<organism evidence="2 3">
    <name type="scientific">Bacteroides zoogleoformans</name>
    <dbReference type="NCBI Taxonomy" id="28119"/>
    <lineage>
        <taxon>Bacteria</taxon>
        <taxon>Pseudomonadati</taxon>
        <taxon>Bacteroidota</taxon>
        <taxon>Bacteroidia</taxon>
        <taxon>Bacteroidales</taxon>
        <taxon>Bacteroidaceae</taxon>
        <taxon>Bacteroides</taxon>
    </lineage>
</organism>
<dbReference type="InterPro" id="IPR002500">
    <property type="entry name" value="PAPS_reduct_dom"/>
</dbReference>
<dbReference type="Gene3D" id="3.40.50.620">
    <property type="entry name" value="HUPs"/>
    <property type="match status" value="1"/>
</dbReference>